<dbReference type="InterPro" id="IPR028994">
    <property type="entry name" value="Integrin_alpha_N"/>
</dbReference>
<feature type="domain" description="Fibronectin type-III" evidence="5">
    <location>
        <begin position="443"/>
        <end position="529"/>
    </location>
</feature>
<keyword evidence="2" id="KW-0964">Secreted</keyword>
<reference evidence="6 7" key="1">
    <citation type="submission" date="2015-03" db="EMBL/GenBank/DDBJ databases">
        <title>Genome sequence of Pseudoalteromonas aurantia.</title>
        <authorList>
            <person name="Xie B.-B."/>
            <person name="Rong J.-C."/>
            <person name="Qin Q.-L."/>
            <person name="Zhang Y.-Z."/>
        </authorList>
    </citation>
    <scope>NUCLEOTIDE SEQUENCE [LARGE SCALE GENOMIC DNA]</scope>
    <source>
        <strain evidence="6 7">208</strain>
    </source>
</reference>
<feature type="region of interest" description="Disordered" evidence="4">
    <location>
        <begin position="2915"/>
        <end position="2950"/>
    </location>
</feature>
<keyword evidence="3" id="KW-0843">Virulence</keyword>
<proteinExistence type="predicted"/>
<evidence type="ECO:0000256" key="1">
    <source>
        <dbReference type="ARBA" id="ARBA00004613"/>
    </source>
</evidence>
<dbReference type="RefSeq" id="WP_192507596.1">
    <property type="nucleotide sequence ID" value="NZ_AQGV01000012.1"/>
</dbReference>
<comment type="caution">
    <text evidence="6">The sequence shown here is derived from an EMBL/GenBank/DDBJ whole genome shotgun (WGS) entry which is preliminary data.</text>
</comment>
<dbReference type="InterPro" id="IPR003284">
    <property type="entry name" value="Sal_SpvB"/>
</dbReference>
<sequence>MSSAYASKSWLPIATYNLLDERPEQPAKPANTRHEWDKYSTTFDINAQGQRVLTWYPQANVTQYKVMYKVAGNKWQEVIVTDNQFVLANEVTGDVEFRVVGCSSAQLCQDYANEVTVSLNGAGDSAPAYLSLPQVIDAGQPFQISWANVPNAAMYRIQRSTAINGNYETVYTGNWSYGDAAQSFDHPSLADGKYCFKVNGVDAQGSMLASSNAICTVIGTRVLNAPSDVNQVAVDFGVHKISWRDVPGAVTYEIERESYQVPVAKTFINMRSRLQSVLTRHSTQSEDTHWKTVARIQQSTFEQVHTIDTFDLHGQQNYRIKACDNKNQCTSASSISYTVPAAHVVGAQPTNIQAVQASSSQINFNWNSVKDANYYALTMSRRGSAWESRYANIRDNNYTVTQHLEGEYNFRVEACIKARGNDFCAYPRTIDTSFTKVITGVDNRTPQFFDVPEKVTQSSQIRISWKKPKIDLPIKMYEVQGELKGAIAKYVFTADANDYSVLYRPASELAPGREYCYKVRAWFTDHTHGPYTPTMCTVVGFKRYDAVTHFTMVQIGTKDFKISWQAPSIESSDIPPVKYLLEQQTYDPGRYTPDTVLWQPVYYGSETQLHQQFSDFHKYYYGRTSHMAYRVSACDAQGVCGNHNRVFYRNFNPSAYLDSPSNVHLTPACLNVPERVNTGEKIAISWCEAQALDVKEYELYGELQNLIGVYPASNLPKITQTLMNVERGPHAKGREYCYKVLTVFNDGSKSDFTHTKCAVVDKVVYEKPAEFDVAQQPNKQSEYTLTWSHIAGAANYQLERMVGVGVWQTAACQNMTQQVVAGKTYKSCSVTVSASDYIEGWNSVVYRVAACDTAGTCGNFARARIYDLSGFQLSSNGVDLSWPAINGAVSYTIESANCSANCHDNANLNWQAWATLDGNQSSYTLPAGNGRTYRIKICFSYDKCSLWNYVIEPSTLGFSETTTAALPDAKLVDITAPTAGNVGTATGSASVSGGAASYRIPMPLPPGRNGVQPSVSLNYSSRSGNGIAGVGFALSAGSQISRCAATYAQDSFTQNPQYNDNDKLCLDGQRLINVSGLYGQDNTVYRTELESLVRVTQSGKLNSGSVSFTAEYANGTTAYFGQKADSRVTHSGRTQTNTWLISHQHDATANNYMHYTYTDYGVAEKLLTEIAYTGNSESEKGQQTVQFEYEGKNASRSGYMAGGYYESTQRLKRIVTYNNTSEINSLTLTYKTSAATSRELIESVQLCANTTCLPATSFTWQDTAMTVKNEHLDIQTLTTITQNAPVADRNGDGARDWPGKYINAEGVSVNNTHPTNSCVYDGGAVQNCHQKTADLNLDGYSDQLDLVLSGTGRNLQYTLNNKDGSVKAGTTDIQVEALANILAVQDYNGDSYPDVLILNKFVSTHADQVLIYYHSGNITAPYTAANQSVLMTLDKNIPEMPHTTMYNIVPMGDLDGNGLADFYVTDGWDRRRDQAVVGQAPINALYFTHASENTVSLQRGTGLPDSGSYGSDGGSTQYTRFYFFADVNGDGLQDWLGWKSPNNRSTNKTRLYVRYNQGGTFSDFHDTELNMPMREVIYKEFYGSDDEVRDAAYEPKYANALQIGDIDNDGKEEILYPATVTVSHCIEATIDSGFTKGEVCGDQFDNALEKIGAGNFAYVKTLDTRYDRSIYQYKAIRLSNGAFSAHTTGFYGSRNHSMLVDGQGDGLVDMIFNYGYRCDSSGSLGCNFSTAPPSGFAQGKVNVSRNYGSGSGETGSDYAPSDMLTSVTNGVGHQSGWAYRPLSSGLDTKIAGAKKLYEKGTNYVKGHQNFASSMYVVTTFSQDDGIGGKQYTDYAYRGAVYNAQGRGFMGFERIIEQNRTLGVVSQSDFKQVFPMHGKVFRQASFLPDDFSARTAGQLDTLTNETSAISFAQSTWQVNSSHTIDGVKHVYLQSKLQVQNDIDDKSEVTRTDYSAVDIDACGNVTNSTNTVQDSWGTYKTTTNTTFSAYIGCSYNGVWWPNIVDSVSVTKAAVTSRHTSDPGVDATLDKASTIKTTFTEYATNRKPTTVKVEGLEGTAKSGEGSTTTTVFNIYGLPTSVNKTANVRNSAGKWVAQTRPVTMTYSKDGKANATDGYFPLTVTNAKGHQVFTQVNPATGLPTLKMQQVGASAWVTSTIQYDNLNRPYSSKVDGAPIQYTAIQSVVGDTHAPAKTVMMIKQLSAGTPESRIYQDKLGRTLRVATQSFDGTWAYQDTTYDGLGRTTFESMPYKANGSAVGTRYSGFDVLGRPTTKTVAQQCTSTTTGTMTVTYGYSGLDTTIDVTENCLGLSLGQMSRTYNSLKQLVATKDALDNHTYYGYNSQGLPAVIQDAGKNQIKAYYNALGHKVKVEDPNQGTSTFAYNGFGELQIDARNGVQSLTYLVDTLGRVTKRTATGESDLSYGFDAGNGYGQMTSSSGNGVSHSYGFDSFGRPTTHTVSGDGKSYTNTTFYDGNYGRVKGVRYPNNLTLEYTYNNLGYQESIKNAASDYVYQTVSNRDILGNITQHALGNGLAQTTLYSTVNGQMTSVTTKDGNDQLMSLQYTGYDGFGNLNAMTVSTGSIGNQHTFSESYVYDGLHRLTSNSVNGIETISYGYDALGNLTKKTDYASEYKYDTSLAGFSGGGSNAVKQVKKNGAWVGFSYDARGNMIKGDGLSSATYNALDKPVSITKHGVTTEFMYGPDHMRYRQIRGKGTAGETHMYYAGAYEEDVKNGKTTWRAYIGDVAVVSQGEGESATIRYTHRDRLGSARLFTDKNGNVLAERNFDPFGKPKEASGQQKLPAMLDDMDTATTMRGFTDHEHLDEQQLIHMNGRVYDYNLGRFMSVDPVIQAPGNSQSINPYSYIMNNPLAGTDPSGYCSTGTSIKGKNAVGCTVTMGNIEPSGGEKAAAYADASLAAGWAQKSNGTQQQNASVNTTKSINDLGGQGEKAKEGGSKQKGNVDWLAVQKCQAGVQSCGGFDIHSWVNSAEATQLGNYGDIKSVYDGLFGPEGRWWDKSLLASSITAPGFMGSPLIRMFSVSPSTTMLRQSWSRSGNFNIDPNKYNYFFGRVTTGKQSNIVRSAQNLKDLTTLGIETEAQLYKVFAKTFSQGKFIKRQQTEHGVSIMKELKIGNRGAIQTSFFYKGGNFSSKPNVSTIIPKVYN</sequence>
<dbReference type="Gene3D" id="2.180.10.10">
    <property type="entry name" value="RHS repeat-associated core"/>
    <property type="match status" value="1"/>
</dbReference>
<dbReference type="SUPFAM" id="SSF69318">
    <property type="entry name" value="Integrin alpha N-terminal domain"/>
    <property type="match status" value="1"/>
</dbReference>
<evidence type="ECO:0000256" key="4">
    <source>
        <dbReference type="SAM" id="MobiDB-lite"/>
    </source>
</evidence>
<dbReference type="EMBL" id="AQGV01000012">
    <property type="protein sequence ID" value="MBE0368299.1"/>
    <property type="molecule type" value="Genomic_DNA"/>
</dbReference>
<dbReference type="InterPro" id="IPR022385">
    <property type="entry name" value="Rhs_assc_core"/>
</dbReference>
<comment type="subcellular location">
    <subcellularLocation>
        <location evidence="1">Secreted</location>
    </subcellularLocation>
</comment>
<dbReference type="InterPro" id="IPR003961">
    <property type="entry name" value="FN3_dom"/>
</dbReference>
<feature type="domain" description="Fibronectin type-III" evidence="5">
    <location>
        <begin position="346"/>
        <end position="422"/>
    </location>
</feature>
<dbReference type="NCBIfam" id="TIGR03696">
    <property type="entry name" value="Rhs_assc_core"/>
    <property type="match status" value="1"/>
</dbReference>
<protein>
    <recommendedName>
        <fullName evidence="5">Fibronectin type-III domain-containing protein</fullName>
    </recommendedName>
</protein>
<keyword evidence="7" id="KW-1185">Reference proteome</keyword>
<name>A0ABR9ED61_9GAMM</name>
<dbReference type="PANTHER" id="PTHR32305">
    <property type="match status" value="1"/>
</dbReference>
<dbReference type="SUPFAM" id="SSF49265">
    <property type="entry name" value="Fibronectin type III"/>
    <property type="match status" value="2"/>
</dbReference>
<evidence type="ECO:0000259" key="5">
    <source>
        <dbReference type="SMART" id="SM00060"/>
    </source>
</evidence>
<gene>
    <name evidence="6" type="ORF">PAUR_a1870</name>
</gene>
<accession>A0ABR9ED61</accession>
<organism evidence="6 7">
    <name type="scientific">Pseudoalteromonas aurantia 208</name>
    <dbReference type="NCBI Taxonomy" id="1314867"/>
    <lineage>
        <taxon>Bacteria</taxon>
        <taxon>Pseudomonadati</taxon>
        <taxon>Pseudomonadota</taxon>
        <taxon>Gammaproteobacteria</taxon>
        <taxon>Alteromonadales</taxon>
        <taxon>Pseudoalteromonadaceae</taxon>
        <taxon>Pseudoalteromonas</taxon>
    </lineage>
</organism>
<dbReference type="Pfam" id="PF03534">
    <property type="entry name" value="SpvB"/>
    <property type="match status" value="1"/>
</dbReference>
<evidence type="ECO:0000256" key="2">
    <source>
        <dbReference type="ARBA" id="ARBA00022525"/>
    </source>
</evidence>
<evidence type="ECO:0000313" key="6">
    <source>
        <dbReference type="EMBL" id="MBE0368299.1"/>
    </source>
</evidence>
<dbReference type="InterPro" id="IPR036116">
    <property type="entry name" value="FN3_sf"/>
</dbReference>
<dbReference type="Proteomes" id="UP000615755">
    <property type="component" value="Unassembled WGS sequence"/>
</dbReference>
<dbReference type="PANTHER" id="PTHR32305:SF15">
    <property type="entry name" value="PROTEIN RHSA-RELATED"/>
    <property type="match status" value="1"/>
</dbReference>
<dbReference type="InterPro" id="IPR050708">
    <property type="entry name" value="T6SS_VgrG/RHS"/>
</dbReference>
<evidence type="ECO:0000256" key="3">
    <source>
        <dbReference type="ARBA" id="ARBA00023026"/>
    </source>
</evidence>
<evidence type="ECO:0000313" key="7">
    <source>
        <dbReference type="Proteomes" id="UP000615755"/>
    </source>
</evidence>
<dbReference type="SMART" id="SM00060">
    <property type="entry name" value="FN3"/>
    <property type="match status" value="2"/>
</dbReference>
<feature type="compositionally biased region" description="Polar residues" evidence="4">
    <location>
        <begin position="2915"/>
        <end position="2933"/>
    </location>
</feature>
<dbReference type="InterPro" id="IPR013783">
    <property type="entry name" value="Ig-like_fold"/>
</dbReference>
<dbReference type="Gene3D" id="2.60.40.10">
    <property type="entry name" value="Immunoglobulins"/>
    <property type="match status" value="2"/>
</dbReference>